<dbReference type="RefSeq" id="WP_115830242.1">
    <property type="nucleotide sequence ID" value="NZ_QNUL01000004.1"/>
</dbReference>
<dbReference type="InterPro" id="IPR012938">
    <property type="entry name" value="Glc/Sorbosone_DH"/>
</dbReference>
<proteinExistence type="predicted"/>
<dbReference type="EMBL" id="QNUL01000004">
    <property type="protein sequence ID" value="REA62932.1"/>
    <property type="molecule type" value="Genomic_DNA"/>
</dbReference>
<name>A0A3D8YEL4_9BACT</name>
<dbReference type="InterPro" id="IPR032710">
    <property type="entry name" value="NTF2-like_dom_sf"/>
</dbReference>
<organism evidence="3 4">
    <name type="scientific">Dyadobacter luteus</name>
    <dbReference type="NCBI Taxonomy" id="2259619"/>
    <lineage>
        <taxon>Bacteria</taxon>
        <taxon>Pseudomonadati</taxon>
        <taxon>Bacteroidota</taxon>
        <taxon>Cytophagia</taxon>
        <taxon>Cytophagales</taxon>
        <taxon>Spirosomataceae</taxon>
        <taxon>Dyadobacter</taxon>
    </lineage>
</organism>
<dbReference type="SUPFAM" id="SSF54427">
    <property type="entry name" value="NTF2-like"/>
    <property type="match status" value="1"/>
</dbReference>
<dbReference type="Proteomes" id="UP000256373">
    <property type="component" value="Unassembled WGS sequence"/>
</dbReference>
<dbReference type="Gene3D" id="2.120.10.30">
    <property type="entry name" value="TolB, C-terminal domain"/>
    <property type="match status" value="1"/>
</dbReference>
<accession>A0A3D8YEL4</accession>
<dbReference type="OrthoDB" id="9770043at2"/>
<feature type="signal peptide" evidence="1">
    <location>
        <begin position="1"/>
        <end position="19"/>
    </location>
</feature>
<dbReference type="InterPro" id="IPR011042">
    <property type="entry name" value="6-blade_b-propeller_TolB-like"/>
</dbReference>
<comment type="caution">
    <text evidence="3">The sequence shown here is derived from an EMBL/GenBank/DDBJ whole genome shotgun (WGS) entry which is preliminary data.</text>
</comment>
<feature type="domain" description="Glucose/Sorbosone dehydrogenase" evidence="2">
    <location>
        <begin position="158"/>
        <end position="498"/>
    </location>
</feature>
<keyword evidence="1" id="KW-0732">Signal</keyword>
<dbReference type="SUPFAM" id="SSF50952">
    <property type="entry name" value="Soluble quinoprotein glucose dehydrogenase"/>
    <property type="match status" value="1"/>
</dbReference>
<evidence type="ECO:0000313" key="4">
    <source>
        <dbReference type="Proteomes" id="UP000256373"/>
    </source>
</evidence>
<dbReference type="PANTHER" id="PTHR19328">
    <property type="entry name" value="HEDGEHOG-INTERACTING PROTEIN"/>
    <property type="match status" value="1"/>
</dbReference>
<dbReference type="InterPro" id="IPR039437">
    <property type="entry name" value="FrzH/put_lumazine-bd"/>
</dbReference>
<dbReference type="PANTHER" id="PTHR19328:SF75">
    <property type="entry name" value="ALDOSE SUGAR DEHYDROGENASE YLII"/>
    <property type="match status" value="1"/>
</dbReference>
<evidence type="ECO:0000259" key="2">
    <source>
        <dbReference type="Pfam" id="PF07995"/>
    </source>
</evidence>
<dbReference type="InterPro" id="IPR011041">
    <property type="entry name" value="Quinoprot_gluc/sorb_DH_b-prop"/>
</dbReference>
<evidence type="ECO:0000313" key="3">
    <source>
        <dbReference type="EMBL" id="REA62932.1"/>
    </source>
</evidence>
<protein>
    <submittedName>
        <fullName evidence="3">PQQ-dependent sugar dehydrogenase</fullName>
    </submittedName>
</protein>
<sequence length="504" mass="56672">MKKIALLLSLLTTSFFAFPQEAPTERALIENTIQQYFDGWATGDTVKLSKAMHESCHLKNFRDGKFIVFSKGQYLSLFKPRQRPANLTTRIVAVDVTDNMGSAKVEISTAKDLFTDYFNLMKTNEGWVIADKVSTRKAHQIFDANVIKVEKETVIDGLKRPWSIAFLSETEALISEKEGDLVKVDLQKKEKITIKGFPTDIADSVAFYHPGDNSGKFEVVLDPDFKQNKFIYLSYASQTAKGKTTKIIRGLLLNDSLQQIKVLFVAEPRTFERHHYGGGMVFGKDGKLYFTIGERLFTEKDEPALPIAQNVEDKRGKIYRINSDGSIPEDNPYFGGKSTPGLYALGIRAAQGLALNTITGRIWFTEHGTHQGDEINVLRAGANYGWPMKTTGKYRFAGFAPEPISQNVYTDPVWSWLHTVAPTGLHFYEGNEFAAWNGNLIIGGLSRGSLWRISVDGERIRSAEELFVDDRLRLRKVAQSPMGKLYILSDEMNGKLIRLRNTAL</sequence>
<feature type="chain" id="PRO_5017803218" evidence="1">
    <location>
        <begin position="20"/>
        <end position="504"/>
    </location>
</feature>
<dbReference type="Pfam" id="PF07995">
    <property type="entry name" value="GSDH"/>
    <property type="match status" value="1"/>
</dbReference>
<evidence type="ECO:0000256" key="1">
    <source>
        <dbReference type="SAM" id="SignalP"/>
    </source>
</evidence>
<dbReference type="Pfam" id="PF12893">
    <property type="entry name" value="Lumazine_bd_2"/>
    <property type="match status" value="1"/>
</dbReference>
<gene>
    <name evidence="3" type="ORF">DSL64_07095</name>
</gene>
<reference evidence="3 4" key="1">
    <citation type="submission" date="2018-07" db="EMBL/GenBank/DDBJ databases">
        <title>Dyadobacter roseus sp. nov., isolated from rose rhizosphere soil.</title>
        <authorList>
            <person name="Chen L."/>
        </authorList>
    </citation>
    <scope>NUCLEOTIDE SEQUENCE [LARGE SCALE GENOMIC DNA]</scope>
    <source>
        <strain evidence="3 4">RS19</strain>
    </source>
</reference>
<dbReference type="Gene3D" id="3.10.450.50">
    <property type="match status" value="1"/>
</dbReference>
<dbReference type="AlphaFoldDB" id="A0A3D8YEL4"/>
<keyword evidence="4" id="KW-1185">Reference proteome</keyword>